<reference evidence="2 3" key="1">
    <citation type="submission" date="2018-10" db="EMBL/GenBank/DDBJ databases">
        <title>Genomic Encyclopedia of Archaeal and Bacterial Type Strains, Phase II (KMG-II): from individual species to whole genera.</title>
        <authorList>
            <person name="Goeker M."/>
        </authorList>
    </citation>
    <scope>NUCLEOTIDE SEQUENCE [LARGE SCALE GENOMIC DNA]</scope>
    <source>
        <strain evidence="2 3">RP-AC37</strain>
    </source>
</reference>
<name>A0A420XS04_9ACTN</name>
<keyword evidence="3" id="KW-1185">Reference proteome</keyword>
<comment type="caution">
    <text evidence="2">The sequence shown here is derived from an EMBL/GenBank/DDBJ whole genome shotgun (WGS) entry which is preliminary data.</text>
</comment>
<dbReference type="Proteomes" id="UP000281955">
    <property type="component" value="Unassembled WGS sequence"/>
</dbReference>
<protein>
    <submittedName>
        <fullName evidence="2">Uncharacterized protein</fullName>
    </submittedName>
</protein>
<dbReference type="EMBL" id="RBWV01000010">
    <property type="protein sequence ID" value="RKS77581.1"/>
    <property type="molecule type" value="Genomic_DNA"/>
</dbReference>
<evidence type="ECO:0000313" key="3">
    <source>
        <dbReference type="Proteomes" id="UP000281955"/>
    </source>
</evidence>
<proteinExistence type="predicted"/>
<organism evidence="2 3">
    <name type="scientific">Motilibacter peucedani</name>
    <dbReference type="NCBI Taxonomy" id="598650"/>
    <lineage>
        <taxon>Bacteria</taxon>
        <taxon>Bacillati</taxon>
        <taxon>Actinomycetota</taxon>
        <taxon>Actinomycetes</taxon>
        <taxon>Motilibacterales</taxon>
        <taxon>Motilibacteraceae</taxon>
        <taxon>Motilibacter</taxon>
    </lineage>
</organism>
<evidence type="ECO:0000313" key="2">
    <source>
        <dbReference type="EMBL" id="RKS77581.1"/>
    </source>
</evidence>
<evidence type="ECO:0000256" key="1">
    <source>
        <dbReference type="SAM" id="MobiDB-lite"/>
    </source>
</evidence>
<dbReference type="InParanoid" id="A0A420XS04"/>
<sequence>MMRPPERRSRPGKSPLPKPATSQVAAKLTDIVSMAQARTEGEQRRLKADLYRVARDRRAAGDREAADLALAWAESAA</sequence>
<dbReference type="AlphaFoldDB" id="A0A420XS04"/>
<accession>A0A420XS04</accession>
<gene>
    <name evidence="2" type="ORF">CLV35_1274</name>
</gene>
<feature type="region of interest" description="Disordered" evidence="1">
    <location>
        <begin position="1"/>
        <end position="25"/>
    </location>
</feature>